<feature type="compositionally biased region" description="Basic and acidic residues" evidence="1">
    <location>
        <begin position="27"/>
        <end position="41"/>
    </location>
</feature>
<dbReference type="AlphaFoldDB" id="A0AAQ4F3X0"/>
<dbReference type="EMBL" id="JARKHS020007522">
    <property type="protein sequence ID" value="KAK8781601.1"/>
    <property type="molecule type" value="Genomic_DNA"/>
</dbReference>
<proteinExistence type="predicted"/>
<keyword evidence="3" id="KW-1185">Reference proteome</keyword>
<feature type="region of interest" description="Disordered" evidence="1">
    <location>
        <begin position="19"/>
        <end position="82"/>
    </location>
</feature>
<gene>
    <name evidence="2" type="ORF">V5799_017055</name>
</gene>
<evidence type="ECO:0000313" key="3">
    <source>
        <dbReference type="Proteomes" id="UP001321473"/>
    </source>
</evidence>
<evidence type="ECO:0000256" key="1">
    <source>
        <dbReference type="SAM" id="MobiDB-lite"/>
    </source>
</evidence>
<evidence type="ECO:0000313" key="2">
    <source>
        <dbReference type="EMBL" id="KAK8781601.1"/>
    </source>
</evidence>
<name>A0AAQ4F3X0_AMBAM</name>
<sequence>MGPAVLQRVNSLLQLHALMRHNGAPRSEADENKETERKPEQADGGQSMHDTAACRVRAVHHNGVPSGSSCPALRGGNNALSR</sequence>
<dbReference type="Proteomes" id="UP001321473">
    <property type="component" value="Unassembled WGS sequence"/>
</dbReference>
<accession>A0AAQ4F3X0</accession>
<reference evidence="2 3" key="1">
    <citation type="journal article" date="2023" name="Arcadia Sci">
        <title>De novo assembly of a long-read Amblyomma americanum tick genome.</title>
        <authorList>
            <person name="Chou S."/>
            <person name="Poskanzer K.E."/>
            <person name="Rollins M."/>
            <person name="Thuy-Boun P.S."/>
        </authorList>
    </citation>
    <scope>NUCLEOTIDE SEQUENCE [LARGE SCALE GENOMIC DNA]</scope>
    <source>
        <strain evidence="2">F_SG_1</strain>
        <tissue evidence="2">Salivary glands</tissue>
    </source>
</reference>
<protein>
    <submittedName>
        <fullName evidence="2">Uncharacterized protein</fullName>
    </submittedName>
</protein>
<comment type="caution">
    <text evidence="2">The sequence shown here is derived from an EMBL/GenBank/DDBJ whole genome shotgun (WGS) entry which is preliminary data.</text>
</comment>
<organism evidence="2 3">
    <name type="scientific">Amblyomma americanum</name>
    <name type="common">Lone star tick</name>
    <dbReference type="NCBI Taxonomy" id="6943"/>
    <lineage>
        <taxon>Eukaryota</taxon>
        <taxon>Metazoa</taxon>
        <taxon>Ecdysozoa</taxon>
        <taxon>Arthropoda</taxon>
        <taxon>Chelicerata</taxon>
        <taxon>Arachnida</taxon>
        <taxon>Acari</taxon>
        <taxon>Parasitiformes</taxon>
        <taxon>Ixodida</taxon>
        <taxon>Ixodoidea</taxon>
        <taxon>Ixodidae</taxon>
        <taxon>Amblyomminae</taxon>
        <taxon>Amblyomma</taxon>
    </lineage>
</organism>